<feature type="region of interest" description="Disordered" evidence="1">
    <location>
        <begin position="1"/>
        <end position="23"/>
    </location>
</feature>
<evidence type="ECO:0000256" key="2">
    <source>
        <dbReference type="SAM" id="Phobius"/>
    </source>
</evidence>
<keyword evidence="4" id="KW-1185">Reference proteome</keyword>
<reference evidence="3 4" key="1">
    <citation type="submission" date="2023-06" db="EMBL/GenBank/DDBJ databases">
        <authorList>
            <person name="Yushchuk O."/>
            <person name="Binda E."/>
            <person name="Ruckert-Reed C."/>
            <person name="Fedorenko V."/>
            <person name="Kalinowski J."/>
            <person name="Marinelli F."/>
        </authorList>
    </citation>
    <scope>NUCLEOTIDE SEQUENCE [LARGE SCALE GENOMIC DNA]</scope>
    <source>
        <strain evidence="3 4">NRRL 3884</strain>
    </source>
</reference>
<accession>A0ABY8WMG4</accession>
<dbReference type="RefSeq" id="WP_284920479.1">
    <property type="nucleotide sequence ID" value="NZ_CP126980.1"/>
</dbReference>
<feature type="compositionally biased region" description="Basic and acidic residues" evidence="1">
    <location>
        <begin position="147"/>
        <end position="157"/>
    </location>
</feature>
<keyword evidence="2" id="KW-0472">Membrane</keyword>
<sequence>MPRETQETRAPADQEKPSAADRTDSRQWSWPVFLVVTAVVTFPALAVADEVGILDAPLIAGLFDTFDKASSQWGTLVGIGALLFASGSWIWVRRTPDRRQLNVRRPVCSGLVAGLCMAVVVGVGMRLAERPSAGAASGRTGITESAGQDRPDTWTDDPHVERVFEFPMRGGHAYDLDVDPGRAPVINGGGDAVSDDLYRSGGETELIAWQVYAPRAPKRDKNPAAFQVMDEQAMPADCGKTGAVATRGDSFDATLTKVGAQACVTTSEGHRLMIIMLSRPRDGDPFLRIRVAVLRPR</sequence>
<feature type="transmembrane region" description="Helical" evidence="2">
    <location>
        <begin position="104"/>
        <end position="125"/>
    </location>
</feature>
<dbReference type="Proteomes" id="UP001240150">
    <property type="component" value="Chromosome"/>
</dbReference>
<proteinExistence type="predicted"/>
<dbReference type="EMBL" id="CP126980">
    <property type="protein sequence ID" value="WIM99040.1"/>
    <property type="molecule type" value="Genomic_DNA"/>
</dbReference>
<gene>
    <name evidence="3" type="ORF">ACTOB_002673</name>
</gene>
<keyword evidence="2" id="KW-1133">Transmembrane helix</keyword>
<feature type="transmembrane region" description="Helical" evidence="2">
    <location>
        <begin position="28"/>
        <end position="48"/>
    </location>
</feature>
<feature type="region of interest" description="Disordered" evidence="1">
    <location>
        <begin position="134"/>
        <end position="157"/>
    </location>
</feature>
<feature type="transmembrane region" description="Helical" evidence="2">
    <location>
        <begin position="73"/>
        <end position="92"/>
    </location>
</feature>
<keyword evidence="2" id="KW-0812">Transmembrane</keyword>
<evidence type="ECO:0000313" key="4">
    <source>
        <dbReference type="Proteomes" id="UP001240150"/>
    </source>
</evidence>
<organism evidence="3 4">
    <name type="scientific">Actinoplanes oblitus</name>
    <dbReference type="NCBI Taxonomy" id="3040509"/>
    <lineage>
        <taxon>Bacteria</taxon>
        <taxon>Bacillati</taxon>
        <taxon>Actinomycetota</taxon>
        <taxon>Actinomycetes</taxon>
        <taxon>Micromonosporales</taxon>
        <taxon>Micromonosporaceae</taxon>
        <taxon>Actinoplanes</taxon>
    </lineage>
</organism>
<evidence type="ECO:0000313" key="3">
    <source>
        <dbReference type="EMBL" id="WIM99040.1"/>
    </source>
</evidence>
<evidence type="ECO:0000256" key="1">
    <source>
        <dbReference type="SAM" id="MobiDB-lite"/>
    </source>
</evidence>
<name>A0ABY8WMG4_9ACTN</name>
<protein>
    <submittedName>
        <fullName evidence="3">Uncharacterized protein</fullName>
    </submittedName>
</protein>